<keyword evidence="2" id="KW-0472">Membrane</keyword>
<evidence type="ECO:0000256" key="1">
    <source>
        <dbReference type="SAM" id="MobiDB-lite"/>
    </source>
</evidence>
<name>A0A8D9E8B7_9HEMI</name>
<sequence>MCLEKQNHHRRNLPHPASSPSSVSPPLFRSHPPSPASLLFVSISSSIIAESITSHPQPHFPRGAFVVDVFGSFLLPLSSFTLFLISLFSLIFLHYFLSIIF</sequence>
<feature type="region of interest" description="Disordered" evidence="1">
    <location>
        <begin position="1"/>
        <end position="30"/>
    </location>
</feature>
<accession>A0A8D9E8B7</accession>
<organism evidence="3">
    <name type="scientific">Cacopsylla melanoneura</name>
    <dbReference type="NCBI Taxonomy" id="428564"/>
    <lineage>
        <taxon>Eukaryota</taxon>
        <taxon>Metazoa</taxon>
        <taxon>Ecdysozoa</taxon>
        <taxon>Arthropoda</taxon>
        <taxon>Hexapoda</taxon>
        <taxon>Insecta</taxon>
        <taxon>Pterygota</taxon>
        <taxon>Neoptera</taxon>
        <taxon>Paraneoptera</taxon>
        <taxon>Hemiptera</taxon>
        <taxon>Sternorrhyncha</taxon>
        <taxon>Psylloidea</taxon>
        <taxon>Psyllidae</taxon>
        <taxon>Psyllinae</taxon>
        <taxon>Cacopsylla</taxon>
    </lineage>
</organism>
<proteinExistence type="predicted"/>
<evidence type="ECO:0000313" key="3">
    <source>
        <dbReference type="EMBL" id="CAG6744147.1"/>
    </source>
</evidence>
<evidence type="ECO:0000256" key="2">
    <source>
        <dbReference type="SAM" id="Phobius"/>
    </source>
</evidence>
<protein>
    <submittedName>
        <fullName evidence="3">Uncharacterized protein</fullName>
    </submittedName>
</protein>
<keyword evidence="2" id="KW-0812">Transmembrane</keyword>
<dbReference type="AlphaFoldDB" id="A0A8D9E8B7"/>
<feature type="compositionally biased region" description="Low complexity" evidence="1">
    <location>
        <begin position="14"/>
        <end position="26"/>
    </location>
</feature>
<dbReference type="EMBL" id="HBUF01460622">
    <property type="protein sequence ID" value="CAG6744147.1"/>
    <property type="molecule type" value="Transcribed_RNA"/>
</dbReference>
<keyword evidence="2" id="KW-1133">Transmembrane helix</keyword>
<reference evidence="3" key="1">
    <citation type="submission" date="2021-05" db="EMBL/GenBank/DDBJ databases">
        <authorList>
            <person name="Alioto T."/>
            <person name="Alioto T."/>
            <person name="Gomez Garrido J."/>
        </authorList>
    </citation>
    <scope>NUCLEOTIDE SEQUENCE</scope>
</reference>
<feature type="transmembrane region" description="Helical" evidence="2">
    <location>
        <begin position="73"/>
        <end position="97"/>
    </location>
</feature>